<feature type="signal peptide" evidence="1">
    <location>
        <begin position="1"/>
        <end position="25"/>
    </location>
</feature>
<dbReference type="EMBL" id="JQCR01000002">
    <property type="protein sequence ID" value="KGE19267.1"/>
    <property type="molecule type" value="Genomic_DNA"/>
</dbReference>
<reference evidence="2 3" key="1">
    <citation type="submission" date="2014-08" db="EMBL/GenBank/DDBJ databases">
        <authorList>
            <person name="den Bakker H.C."/>
        </authorList>
    </citation>
    <scope>NUCLEOTIDE SEQUENCE [LARGE SCALE GENOMIC DNA]</scope>
    <source>
        <strain evidence="2 3">DSM 18334</strain>
    </source>
</reference>
<keyword evidence="1" id="KW-0732">Signal</keyword>
<organism evidence="2 3">
    <name type="scientific">Paenibacillus wynnii</name>
    <dbReference type="NCBI Taxonomy" id="268407"/>
    <lineage>
        <taxon>Bacteria</taxon>
        <taxon>Bacillati</taxon>
        <taxon>Bacillota</taxon>
        <taxon>Bacilli</taxon>
        <taxon>Bacillales</taxon>
        <taxon>Paenibacillaceae</taxon>
        <taxon>Paenibacillus</taxon>
    </lineage>
</organism>
<proteinExistence type="predicted"/>
<sequence>MKKRLTKVFGFTAALSLLFPTLTSAYQAQDAFFNSQGFSKTTIAAMPWWEDSTVAGLGYSTILSDARAKWDAASAANVGYSKKTSADSATLRFYVHNDANVNYYGVFKPYDSSGTAFTDADVENPNKSFYKGNLVIANYYIQHSPAAGGGPMNRTQTLDVAIHEIGHSLSLRHQPDSEVSVMAISKVTSYGSPQTLDYSNIDYKY</sequence>
<dbReference type="Proteomes" id="UP000029734">
    <property type="component" value="Unassembled WGS sequence"/>
</dbReference>
<dbReference type="Pfam" id="PF13582">
    <property type="entry name" value="Reprolysin_3"/>
    <property type="match status" value="1"/>
</dbReference>
<comment type="caution">
    <text evidence="2">The sequence shown here is derived from an EMBL/GenBank/DDBJ whole genome shotgun (WGS) entry which is preliminary data.</text>
</comment>
<dbReference type="AlphaFoldDB" id="A0A098MCI4"/>
<keyword evidence="3" id="KW-1185">Reference proteome</keyword>
<feature type="chain" id="PRO_5001945541" description="Peptidase M10 metallopeptidase domain-containing protein" evidence="1">
    <location>
        <begin position="26"/>
        <end position="205"/>
    </location>
</feature>
<evidence type="ECO:0008006" key="4">
    <source>
        <dbReference type="Google" id="ProtNLM"/>
    </source>
</evidence>
<dbReference type="SUPFAM" id="SSF55486">
    <property type="entry name" value="Metalloproteases ('zincins'), catalytic domain"/>
    <property type="match status" value="1"/>
</dbReference>
<protein>
    <recommendedName>
        <fullName evidence="4">Peptidase M10 metallopeptidase domain-containing protein</fullName>
    </recommendedName>
</protein>
<evidence type="ECO:0000256" key="1">
    <source>
        <dbReference type="SAM" id="SignalP"/>
    </source>
</evidence>
<name>A0A098MCI4_9BACL</name>
<dbReference type="InterPro" id="IPR024079">
    <property type="entry name" value="MetalloPept_cat_dom_sf"/>
</dbReference>
<accession>A0A098MCI4</accession>
<dbReference type="eggNOG" id="ENOG50307TN">
    <property type="taxonomic scope" value="Bacteria"/>
</dbReference>
<dbReference type="GO" id="GO:0008237">
    <property type="term" value="F:metallopeptidase activity"/>
    <property type="evidence" value="ECO:0007669"/>
    <property type="project" value="InterPro"/>
</dbReference>
<gene>
    <name evidence="2" type="ORF">PWYN_07815</name>
</gene>
<reference evidence="2 3" key="2">
    <citation type="submission" date="2014-10" db="EMBL/GenBank/DDBJ databases">
        <title>Comparative genomics of the Paenibacillus odorifer group.</title>
        <authorList>
            <person name="Tsai Y.-C."/>
            <person name="Martin N."/>
            <person name="Korlach J."/>
            <person name="Wiedmann M."/>
        </authorList>
    </citation>
    <scope>NUCLEOTIDE SEQUENCE [LARGE SCALE GENOMIC DNA]</scope>
    <source>
        <strain evidence="2 3">DSM 18334</strain>
    </source>
</reference>
<dbReference type="Gene3D" id="3.40.390.10">
    <property type="entry name" value="Collagenase (Catalytic Domain)"/>
    <property type="match status" value="1"/>
</dbReference>
<evidence type="ECO:0000313" key="2">
    <source>
        <dbReference type="EMBL" id="KGE19267.1"/>
    </source>
</evidence>
<evidence type="ECO:0000313" key="3">
    <source>
        <dbReference type="Proteomes" id="UP000029734"/>
    </source>
</evidence>